<evidence type="ECO:0000256" key="6">
    <source>
        <dbReference type="ARBA" id="ARBA00037937"/>
    </source>
</evidence>
<dbReference type="PANTHER" id="PTHR38766">
    <property type="entry name" value="FLAGELLAR PROTEIN FLIO"/>
    <property type="match status" value="1"/>
</dbReference>
<dbReference type="GO" id="GO:0009425">
    <property type="term" value="C:bacterial-type flagellum basal body"/>
    <property type="evidence" value="ECO:0007669"/>
    <property type="project" value="UniProtKB-SubCell"/>
</dbReference>
<feature type="transmembrane region" description="Helical" evidence="7">
    <location>
        <begin position="40"/>
        <end position="60"/>
    </location>
</feature>
<keyword evidence="9" id="KW-1185">Reference proteome</keyword>
<comment type="similarity">
    <text evidence="6 7">Belongs to the FliO/MopB family.</text>
</comment>
<evidence type="ECO:0000256" key="7">
    <source>
        <dbReference type="RuleBase" id="RU362064"/>
    </source>
</evidence>
<keyword evidence="3 7" id="KW-1133">Transmembrane helix</keyword>
<dbReference type="AlphaFoldDB" id="A0A839HC89"/>
<reference evidence="8 9" key="1">
    <citation type="journal article" date="2020" name="Arch. Microbiol.">
        <title>The genome sequence of the giant phototrophic gammaproteobacterium Thiospirillum jenense gives insight into its physiological properties and phylogenetic relationships.</title>
        <authorList>
            <person name="Imhoff J.F."/>
            <person name="Meyer T.E."/>
            <person name="Kyndt J.A."/>
        </authorList>
    </citation>
    <scope>NUCLEOTIDE SEQUENCE [LARGE SCALE GENOMIC DNA]</scope>
    <source>
        <strain evidence="8 9">DSM 216</strain>
    </source>
</reference>
<proteinExistence type="inferred from homology"/>
<dbReference type="EMBL" id="JABVCQ010000010">
    <property type="protein sequence ID" value="MBB1125770.1"/>
    <property type="molecule type" value="Genomic_DNA"/>
</dbReference>
<evidence type="ECO:0000256" key="3">
    <source>
        <dbReference type="ARBA" id="ARBA00022989"/>
    </source>
</evidence>
<dbReference type="InterPro" id="IPR052205">
    <property type="entry name" value="FliO/MopB"/>
</dbReference>
<dbReference type="PANTHER" id="PTHR38766:SF1">
    <property type="entry name" value="FLAGELLAR PROTEIN FLIO"/>
    <property type="match status" value="1"/>
</dbReference>
<dbReference type="GO" id="GO:0005886">
    <property type="term" value="C:plasma membrane"/>
    <property type="evidence" value="ECO:0007669"/>
    <property type="project" value="UniProtKB-SubCell"/>
</dbReference>
<dbReference type="Pfam" id="PF04347">
    <property type="entry name" value="FliO"/>
    <property type="match status" value="1"/>
</dbReference>
<gene>
    <name evidence="8" type="primary">fliO</name>
    <name evidence="8" type="ORF">HUK38_05930</name>
</gene>
<keyword evidence="8" id="KW-0282">Flagellum</keyword>
<organism evidence="8 9">
    <name type="scientific">Thiospirillum jenense</name>
    <dbReference type="NCBI Taxonomy" id="1653858"/>
    <lineage>
        <taxon>Bacteria</taxon>
        <taxon>Pseudomonadati</taxon>
        <taxon>Pseudomonadota</taxon>
        <taxon>Gammaproteobacteria</taxon>
        <taxon>Chromatiales</taxon>
        <taxon>Chromatiaceae</taxon>
        <taxon>Thiospirillum</taxon>
    </lineage>
</organism>
<evidence type="ECO:0000313" key="9">
    <source>
        <dbReference type="Proteomes" id="UP000548632"/>
    </source>
</evidence>
<protein>
    <recommendedName>
        <fullName evidence="7">Flagellar protein</fullName>
    </recommendedName>
</protein>
<dbReference type="Proteomes" id="UP000548632">
    <property type="component" value="Unassembled WGS sequence"/>
</dbReference>
<keyword evidence="8" id="KW-0969">Cilium</keyword>
<comment type="subcellular location">
    <subcellularLocation>
        <location evidence="7">Cell membrane</location>
    </subcellularLocation>
    <subcellularLocation>
        <location evidence="7">Bacterial flagellum basal body</location>
    </subcellularLocation>
</comment>
<keyword evidence="2 7" id="KW-0812">Transmembrane</keyword>
<evidence type="ECO:0000313" key="8">
    <source>
        <dbReference type="EMBL" id="MBB1125770.1"/>
    </source>
</evidence>
<evidence type="ECO:0000256" key="4">
    <source>
        <dbReference type="ARBA" id="ARBA00023136"/>
    </source>
</evidence>
<evidence type="ECO:0000256" key="1">
    <source>
        <dbReference type="ARBA" id="ARBA00022475"/>
    </source>
</evidence>
<dbReference type="RefSeq" id="WP_182583404.1">
    <property type="nucleotide sequence ID" value="NZ_JABVCQ010000010.1"/>
</dbReference>
<keyword evidence="5 7" id="KW-0975">Bacterial flagellum</keyword>
<accession>A0A839HC89</accession>
<sequence>MSALPRHQWLLTIAVLGGIHSIAAADTAMNGGAVITGSYLLQIISGLAFVVALIIGLAWLMRRVSGTVGSNRQLIDILAVRAVGTRERLLLVQIGDEQLLIGVTPNGIDCLHHLTQPLDLSNAAPSVNFGSNFATILRKRLQPNS</sequence>
<comment type="caution">
    <text evidence="8">The sequence shown here is derived from an EMBL/GenBank/DDBJ whole genome shotgun (WGS) entry which is preliminary data.</text>
</comment>
<dbReference type="GO" id="GO:0044781">
    <property type="term" value="P:bacterial-type flagellum organization"/>
    <property type="evidence" value="ECO:0007669"/>
    <property type="project" value="UniProtKB-UniRule"/>
</dbReference>
<keyword evidence="4 7" id="KW-0472">Membrane</keyword>
<evidence type="ECO:0000256" key="2">
    <source>
        <dbReference type="ARBA" id="ARBA00022692"/>
    </source>
</evidence>
<keyword evidence="8" id="KW-0966">Cell projection</keyword>
<name>A0A839HC89_9GAMM</name>
<evidence type="ECO:0000256" key="5">
    <source>
        <dbReference type="ARBA" id="ARBA00023143"/>
    </source>
</evidence>
<keyword evidence="1 7" id="KW-1003">Cell membrane</keyword>
<dbReference type="NCBIfam" id="TIGR03500">
    <property type="entry name" value="FliO_TIGR"/>
    <property type="match status" value="1"/>
</dbReference>
<dbReference type="InterPro" id="IPR022781">
    <property type="entry name" value="Flagellar_biosynth_FliO"/>
</dbReference>